<evidence type="ECO:0000313" key="4">
    <source>
        <dbReference type="Proteomes" id="UP001176940"/>
    </source>
</evidence>
<comment type="caution">
    <text evidence="3">The sequence shown here is derived from an EMBL/GenBank/DDBJ whole genome shotgun (WGS) entry which is preliminary data.</text>
</comment>
<evidence type="ECO:0000256" key="2">
    <source>
        <dbReference type="SAM" id="MobiDB-lite"/>
    </source>
</evidence>
<feature type="compositionally biased region" description="Basic and acidic residues" evidence="2">
    <location>
        <begin position="116"/>
        <end position="129"/>
    </location>
</feature>
<name>A0ABN9KSH4_9NEOB</name>
<gene>
    <name evidence="3" type="ORF">RIMI_LOCUS606456</name>
</gene>
<dbReference type="Pfam" id="PF04749">
    <property type="entry name" value="PLAC8"/>
    <property type="match status" value="1"/>
</dbReference>
<keyword evidence="4" id="KW-1185">Reference proteome</keyword>
<feature type="region of interest" description="Disordered" evidence="2">
    <location>
        <begin position="116"/>
        <end position="135"/>
    </location>
</feature>
<evidence type="ECO:0000256" key="1">
    <source>
        <dbReference type="ARBA" id="ARBA00009024"/>
    </source>
</evidence>
<comment type="similarity">
    <text evidence="1">Belongs to the cornifelin family.</text>
</comment>
<dbReference type="PANTHER" id="PTHR15907">
    <property type="entry name" value="DUF614 FAMILY PROTEIN-RELATED"/>
    <property type="match status" value="1"/>
</dbReference>
<dbReference type="InterPro" id="IPR006461">
    <property type="entry name" value="PLAC_motif_containing"/>
</dbReference>
<protein>
    <recommendedName>
        <fullName evidence="5">Cornifelin</fullName>
    </recommendedName>
</protein>
<dbReference type="Proteomes" id="UP001176940">
    <property type="component" value="Unassembled WGS sequence"/>
</dbReference>
<proteinExistence type="inferred from homology"/>
<accession>A0ABN9KSH4</accession>
<organism evidence="3 4">
    <name type="scientific">Ranitomeya imitator</name>
    <name type="common">mimic poison frog</name>
    <dbReference type="NCBI Taxonomy" id="111125"/>
    <lineage>
        <taxon>Eukaryota</taxon>
        <taxon>Metazoa</taxon>
        <taxon>Chordata</taxon>
        <taxon>Craniata</taxon>
        <taxon>Vertebrata</taxon>
        <taxon>Euteleostomi</taxon>
        <taxon>Amphibia</taxon>
        <taxon>Batrachia</taxon>
        <taxon>Anura</taxon>
        <taxon>Neobatrachia</taxon>
        <taxon>Hyloidea</taxon>
        <taxon>Dendrobatidae</taxon>
        <taxon>Dendrobatinae</taxon>
        <taxon>Ranitomeya</taxon>
    </lineage>
</organism>
<sequence length="135" mass="15031">MQMTYPVTVQPQVVQVYTHSTPFANRWSSDVMECCKDCGVCLCGTFCPLILACKVASDFGECCCLPMVGGTMLALRTGIRERYRIPGSICNDCVCLTCCAPCTLCQMARELKERKADKPRPEKTYEHSVKLSTRV</sequence>
<dbReference type="NCBIfam" id="TIGR01571">
    <property type="entry name" value="A_thal_Cys_rich"/>
    <property type="match status" value="1"/>
</dbReference>
<evidence type="ECO:0008006" key="5">
    <source>
        <dbReference type="Google" id="ProtNLM"/>
    </source>
</evidence>
<reference evidence="3" key="1">
    <citation type="submission" date="2023-07" db="EMBL/GenBank/DDBJ databases">
        <authorList>
            <person name="Stuckert A."/>
        </authorList>
    </citation>
    <scope>NUCLEOTIDE SEQUENCE</scope>
</reference>
<evidence type="ECO:0000313" key="3">
    <source>
        <dbReference type="EMBL" id="CAJ0917791.1"/>
    </source>
</evidence>
<dbReference type="EMBL" id="CAUEEQ010000736">
    <property type="protein sequence ID" value="CAJ0917791.1"/>
    <property type="molecule type" value="Genomic_DNA"/>
</dbReference>